<dbReference type="Gene3D" id="3.30.230.10">
    <property type="match status" value="1"/>
</dbReference>
<evidence type="ECO:0000256" key="1">
    <source>
        <dbReference type="ARBA" id="ARBA00008945"/>
    </source>
</evidence>
<evidence type="ECO:0000256" key="5">
    <source>
        <dbReference type="RuleBase" id="RU003823"/>
    </source>
</evidence>
<dbReference type="SUPFAM" id="SSF54768">
    <property type="entry name" value="dsRNA-binding domain-like"/>
    <property type="match status" value="1"/>
</dbReference>
<dbReference type="InterPro" id="IPR014721">
    <property type="entry name" value="Ribsml_uS5_D2-typ_fold_subgr"/>
</dbReference>
<comment type="similarity">
    <text evidence="1 5">Belongs to the universal ribosomal protein uS5 family.</text>
</comment>
<dbReference type="SUPFAM" id="SSF54211">
    <property type="entry name" value="Ribosomal protein S5 domain 2-like"/>
    <property type="match status" value="1"/>
</dbReference>
<reference evidence="8 9" key="1">
    <citation type="submission" date="2014-09" db="EMBL/GenBank/DDBJ databases">
        <authorList>
            <person name="Magalhaes I.L.F."/>
            <person name="Oliveira U."/>
            <person name="Santos F.R."/>
            <person name="Vidigal T.H.D.A."/>
            <person name="Brescovit A.D."/>
            <person name="Santos A.J."/>
        </authorList>
    </citation>
    <scope>NUCLEOTIDE SEQUENCE [LARGE SCALE GENOMIC DNA]</scope>
</reference>
<dbReference type="InterPro" id="IPR005324">
    <property type="entry name" value="Ribosomal_uS5_C"/>
</dbReference>
<sequence length="360" mass="38114">MRSALSLRALSTSVGESAADSGAAAREGQAGQRGGKEGKRDQRLKRQARKGAEEEKRQSQLQEREDVRSGGQWMSKVDGQVDASADADAAAHPLLDSGHTTSYKADERYFASDHHLTHLSSRGIIPASPPSAEFSARVGLGPIASASSGSAEAPDSRGNRASQQFLAKVTPLSVDEIGGLFRHVLAIDRVVRQTGKGKIPKMRALVLAGNGRGLIGVGTAKDETANVAADKAFKNAVTNMDYIDRFEGRTVHATLEAKWGATRVTLRPRPPGFGLRVPPAVHAFARCVGISDLSASIEGSTNRHATVYALLNVLAGGPGNPIGMGDGLGGPARRMDKGVGMKPVKTLEWERGRRFKSVLQ</sequence>
<dbReference type="EMBL" id="CCYA01000233">
    <property type="protein sequence ID" value="CEH13869.1"/>
    <property type="molecule type" value="Genomic_DNA"/>
</dbReference>
<dbReference type="STRING" id="401625.A0A0P1BE91"/>
<accession>A0A0P1BE91</accession>
<evidence type="ECO:0000256" key="3">
    <source>
        <dbReference type="ARBA" id="ARBA00023274"/>
    </source>
</evidence>
<dbReference type="Gene3D" id="3.30.160.20">
    <property type="match status" value="1"/>
</dbReference>
<evidence type="ECO:0000313" key="9">
    <source>
        <dbReference type="Proteomes" id="UP000054845"/>
    </source>
</evidence>
<feature type="domain" description="S5 DRBM" evidence="7">
    <location>
        <begin position="180"/>
        <end position="243"/>
    </location>
</feature>
<protein>
    <submittedName>
        <fullName evidence="8">Ribosomal protein S5</fullName>
    </submittedName>
</protein>
<dbReference type="GO" id="GO:0006412">
    <property type="term" value="P:translation"/>
    <property type="evidence" value="ECO:0007669"/>
    <property type="project" value="InterPro"/>
</dbReference>
<dbReference type="GO" id="GO:0005840">
    <property type="term" value="C:ribosome"/>
    <property type="evidence" value="ECO:0007669"/>
    <property type="project" value="UniProtKB-KW"/>
</dbReference>
<dbReference type="PANTHER" id="PTHR48277:SF1">
    <property type="entry name" value="MITOCHONDRIAL RIBOSOMAL PROTEIN S5"/>
    <property type="match status" value="1"/>
</dbReference>
<organism evidence="8 9">
    <name type="scientific">Ceraceosorus bombacis</name>
    <dbReference type="NCBI Taxonomy" id="401625"/>
    <lineage>
        <taxon>Eukaryota</taxon>
        <taxon>Fungi</taxon>
        <taxon>Dikarya</taxon>
        <taxon>Basidiomycota</taxon>
        <taxon>Ustilaginomycotina</taxon>
        <taxon>Exobasidiomycetes</taxon>
        <taxon>Ceraceosorales</taxon>
        <taxon>Ceraceosoraceae</taxon>
        <taxon>Ceraceosorus</taxon>
    </lineage>
</organism>
<evidence type="ECO:0000313" key="8">
    <source>
        <dbReference type="EMBL" id="CEH13869.1"/>
    </source>
</evidence>
<dbReference type="Pfam" id="PF00333">
    <property type="entry name" value="Ribosomal_S5"/>
    <property type="match status" value="1"/>
</dbReference>
<feature type="compositionally biased region" description="Low complexity" evidence="6">
    <location>
        <begin position="1"/>
        <end position="11"/>
    </location>
</feature>
<evidence type="ECO:0000259" key="7">
    <source>
        <dbReference type="PROSITE" id="PS50881"/>
    </source>
</evidence>
<evidence type="ECO:0000256" key="2">
    <source>
        <dbReference type="ARBA" id="ARBA00022980"/>
    </source>
</evidence>
<dbReference type="PROSITE" id="PS50881">
    <property type="entry name" value="S5_DSRBD"/>
    <property type="match status" value="1"/>
</dbReference>
<name>A0A0P1BE91_9BASI</name>
<dbReference type="PANTHER" id="PTHR48277">
    <property type="entry name" value="MITOCHONDRIAL RIBOSOMAL PROTEIN S5"/>
    <property type="match status" value="1"/>
</dbReference>
<dbReference type="GO" id="GO:1990904">
    <property type="term" value="C:ribonucleoprotein complex"/>
    <property type="evidence" value="ECO:0007669"/>
    <property type="project" value="UniProtKB-UniRule"/>
</dbReference>
<proteinExistence type="inferred from homology"/>
<evidence type="ECO:0000256" key="4">
    <source>
        <dbReference type="PROSITE-ProRule" id="PRU00268"/>
    </source>
</evidence>
<dbReference type="GO" id="GO:0003723">
    <property type="term" value="F:RNA binding"/>
    <property type="evidence" value="ECO:0007669"/>
    <property type="project" value="InterPro"/>
</dbReference>
<dbReference type="Pfam" id="PF03719">
    <property type="entry name" value="Ribosomal_S5_C"/>
    <property type="match status" value="1"/>
</dbReference>
<dbReference type="InterPro" id="IPR020568">
    <property type="entry name" value="Ribosomal_Su5_D2-typ_SF"/>
</dbReference>
<dbReference type="GO" id="GO:0003735">
    <property type="term" value="F:structural constituent of ribosome"/>
    <property type="evidence" value="ECO:0007669"/>
    <property type="project" value="UniProtKB-UniRule"/>
</dbReference>
<keyword evidence="3 4" id="KW-0687">Ribonucleoprotein</keyword>
<dbReference type="InterPro" id="IPR000851">
    <property type="entry name" value="Ribosomal_uS5"/>
</dbReference>
<keyword evidence="2 4" id="KW-0689">Ribosomal protein</keyword>
<dbReference type="Proteomes" id="UP000054845">
    <property type="component" value="Unassembled WGS sequence"/>
</dbReference>
<dbReference type="AlphaFoldDB" id="A0A0P1BE91"/>
<feature type="compositionally biased region" description="Basic and acidic residues" evidence="6">
    <location>
        <begin position="50"/>
        <end position="68"/>
    </location>
</feature>
<dbReference type="InterPro" id="IPR013810">
    <property type="entry name" value="Ribosomal_uS5_N"/>
</dbReference>
<feature type="region of interest" description="Disordered" evidence="6">
    <location>
        <begin position="1"/>
        <end position="73"/>
    </location>
</feature>
<keyword evidence="9" id="KW-1185">Reference proteome</keyword>
<dbReference type="OrthoDB" id="309483at2759"/>
<evidence type="ECO:0000256" key="6">
    <source>
        <dbReference type="SAM" id="MobiDB-lite"/>
    </source>
</evidence>